<dbReference type="SUPFAM" id="SSF53756">
    <property type="entry name" value="UDP-Glycosyltransferase/glycogen phosphorylase"/>
    <property type="match status" value="1"/>
</dbReference>
<dbReference type="PANTHER" id="PTHR11926">
    <property type="entry name" value="GLUCOSYL/GLUCURONOSYL TRANSFERASES"/>
    <property type="match status" value="1"/>
</dbReference>
<keyword evidence="7" id="KW-1185">Reference proteome</keyword>
<dbReference type="AlphaFoldDB" id="A0A2P6PK11"/>
<accession>A0A2P6PK11</accession>
<reference evidence="6 7" key="1">
    <citation type="journal article" date="2018" name="Nat. Genet.">
        <title>The Rosa genome provides new insights in the design of modern roses.</title>
        <authorList>
            <person name="Bendahmane M."/>
        </authorList>
    </citation>
    <scope>NUCLEOTIDE SEQUENCE [LARGE SCALE GENOMIC DNA]</scope>
    <source>
        <strain evidence="7">cv. Old Blush</strain>
    </source>
</reference>
<dbReference type="InterPro" id="IPR002213">
    <property type="entry name" value="UDP_glucos_trans"/>
</dbReference>
<dbReference type="FunFam" id="3.40.50.2000:FF:000057">
    <property type="entry name" value="Glycosyltransferase"/>
    <property type="match status" value="1"/>
</dbReference>
<evidence type="ECO:0000256" key="3">
    <source>
        <dbReference type="ARBA" id="ARBA00022679"/>
    </source>
</evidence>
<dbReference type="OMA" id="QTEEVAW"/>
<evidence type="ECO:0000256" key="1">
    <source>
        <dbReference type="ARBA" id="ARBA00009995"/>
    </source>
</evidence>
<dbReference type="PROSITE" id="PS00375">
    <property type="entry name" value="UDPGT"/>
    <property type="match status" value="1"/>
</dbReference>
<dbReference type="EC" id="2.4.1.-" evidence="5"/>
<name>A0A2P6PK11_ROSCH</name>
<comment type="caution">
    <text evidence="6">The sequence shown here is derived from an EMBL/GenBank/DDBJ whole genome shotgun (WGS) entry which is preliminary data.</text>
</comment>
<dbReference type="EMBL" id="PDCK01000044">
    <property type="protein sequence ID" value="PRQ22267.1"/>
    <property type="molecule type" value="Genomic_DNA"/>
</dbReference>
<dbReference type="InterPro" id="IPR035595">
    <property type="entry name" value="UDP_glycos_trans_CS"/>
</dbReference>
<evidence type="ECO:0000313" key="7">
    <source>
        <dbReference type="Proteomes" id="UP000238479"/>
    </source>
</evidence>
<gene>
    <name evidence="6" type="ORF">RchiOBHm_Chr6g0248421</name>
</gene>
<evidence type="ECO:0000256" key="2">
    <source>
        <dbReference type="ARBA" id="ARBA00022676"/>
    </source>
</evidence>
<organism evidence="6 7">
    <name type="scientific">Rosa chinensis</name>
    <name type="common">China rose</name>
    <dbReference type="NCBI Taxonomy" id="74649"/>
    <lineage>
        <taxon>Eukaryota</taxon>
        <taxon>Viridiplantae</taxon>
        <taxon>Streptophyta</taxon>
        <taxon>Embryophyta</taxon>
        <taxon>Tracheophyta</taxon>
        <taxon>Spermatophyta</taxon>
        <taxon>Magnoliopsida</taxon>
        <taxon>eudicotyledons</taxon>
        <taxon>Gunneridae</taxon>
        <taxon>Pentapetalae</taxon>
        <taxon>rosids</taxon>
        <taxon>fabids</taxon>
        <taxon>Rosales</taxon>
        <taxon>Rosaceae</taxon>
        <taxon>Rosoideae</taxon>
        <taxon>Rosoideae incertae sedis</taxon>
        <taxon>Rosa</taxon>
    </lineage>
</organism>
<dbReference type="GO" id="GO:0032787">
    <property type="term" value="P:monocarboxylic acid metabolic process"/>
    <property type="evidence" value="ECO:0007669"/>
    <property type="project" value="UniProtKB-ARBA"/>
</dbReference>
<dbReference type="FunFam" id="3.40.50.2000:FF:000019">
    <property type="entry name" value="Glycosyltransferase"/>
    <property type="match status" value="1"/>
</dbReference>
<evidence type="ECO:0000256" key="4">
    <source>
        <dbReference type="RuleBase" id="RU003718"/>
    </source>
</evidence>
<evidence type="ECO:0000256" key="5">
    <source>
        <dbReference type="RuleBase" id="RU362057"/>
    </source>
</evidence>
<protein>
    <recommendedName>
        <fullName evidence="5">Glycosyltransferase</fullName>
        <ecNumber evidence="5">2.4.1.-</ecNumber>
    </recommendedName>
</protein>
<sequence length="461" mass="51945">MEKEQRAYKAHCLVFPYPSQGHINPLLQFAKLLDHKGVKVTLVTTRFIYNTMYRGSSCSALETISLETISDGYDEGWKTQGVSIQVYLESLRKVGSQSLTELLEKLSGSGCPVDCLVYDAFMPWPLDIAKKFGIVGAVFFTQSCAVDNIYNHVNKGLLKVPLTDTEISLPGMPALEPLDLPSFVYDFGSYPTFFEVVIGQFSNVDKADWVLCNTFYELEEQVVEWMAKFWTLRTIGPTIPSNYLDNRLEEDKAYGVDLFKSNNDACMKWLNEHAKNSVSYISFGSAAQLGLEQMEELAWGLRRCKTKFLWVIRESEAAKVPKGFIEETAEKGLVVSWCSQLEVLAHEAVGCFITHCGWNSTLEALSLGVPLVAMPQWTDQSTNAKYIRDVWKIGVKAQPDEKGIVRQEEVEHCISEIMEGERGKEIQKNAMKWKDLAREAVIEGGSSDKNIDEFIATLVKR</sequence>
<evidence type="ECO:0000313" key="6">
    <source>
        <dbReference type="EMBL" id="PRQ22267.1"/>
    </source>
</evidence>
<dbReference type="OrthoDB" id="5835829at2759"/>
<dbReference type="Pfam" id="PF00201">
    <property type="entry name" value="UDPGT"/>
    <property type="match status" value="1"/>
</dbReference>
<dbReference type="Gene3D" id="3.40.50.2000">
    <property type="entry name" value="Glycogen Phosphorylase B"/>
    <property type="match status" value="2"/>
</dbReference>
<dbReference type="GO" id="GO:0080044">
    <property type="term" value="F:quercetin 7-O-glucosyltransferase activity"/>
    <property type="evidence" value="ECO:0007669"/>
    <property type="project" value="TreeGrafter"/>
</dbReference>
<dbReference type="Proteomes" id="UP000238479">
    <property type="component" value="Chromosome 6"/>
</dbReference>
<keyword evidence="3 4" id="KW-0808">Transferase</keyword>
<keyword evidence="2 4" id="KW-0328">Glycosyltransferase</keyword>
<dbReference type="Gramene" id="PRQ22267">
    <property type="protein sequence ID" value="PRQ22267"/>
    <property type="gene ID" value="RchiOBHm_Chr6g0248421"/>
</dbReference>
<dbReference type="CDD" id="cd03784">
    <property type="entry name" value="GT1_Gtf-like"/>
    <property type="match status" value="1"/>
</dbReference>
<comment type="similarity">
    <text evidence="1 4">Belongs to the UDP-glycosyltransferase family.</text>
</comment>
<dbReference type="PANTHER" id="PTHR11926:SF1540">
    <property type="entry name" value="GLYCOSYLTRANSFERASE"/>
    <property type="match status" value="1"/>
</dbReference>
<proteinExistence type="inferred from homology"/>
<dbReference type="GO" id="GO:0080043">
    <property type="term" value="F:quercetin 3-O-glucosyltransferase activity"/>
    <property type="evidence" value="ECO:0007669"/>
    <property type="project" value="TreeGrafter"/>
</dbReference>